<keyword evidence="1" id="KW-0479">Metal-binding</keyword>
<evidence type="ECO:0000256" key="2">
    <source>
        <dbReference type="SAM" id="MobiDB-lite"/>
    </source>
</evidence>
<dbReference type="SUPFAM" id="SSF57903">
    <property type="entry name" value="FYVE/PHD zinc finger"/>
    <property type="match status" value="1"/>
</dbReference>
<name>A0A147BCD1_IXORI</name>
<organism evidence="4">
    <name type="scientific">Ixodes ricinus</name>
    <name type="common">Common tick</name>
    <name type="synonym">Acarus ricinus</name>
    <dbReference type="NCBI Taxonomy" id="34613"/>
    <lineage>
        <taxon>Eukaryota</taxon>
        <taxon>Metazoa</taxon>
        <taxon>Ecdysozoa</taxon>
        <taxon>Arthropoda</taxon>
        <taxon>Chelicerata</taxon>
        <taxon>Arachnida</taxon>
        <taxon>Acari</taxon>
        <taxon>Parasitiformes</taxon>
        <taxon>Ixodida</taxon>
        <taxon>Ixodoidea</taxon>
        <taxon>Ixodidae</taxon>
        <taxon>Ixodinae</taxon>
        <taxon>Ixodes</taxon>
    </lineage>
</organism>
<evidence type="ECO:0000256" key="1">
    <source>
        <dbReference type="PROSITE-ProRule" id="PRU00325"/>
    </source>
</evidence>
<dbReference type="PROSITE" id="PS50966">
    <property type="entry name" value="ZF_SWIM"/>
    <property type="match status" value="1"/>
</dbReference>
<dbReference type="EMBL" id="GEGO01006968">
    <property type="protein sequence ID" value="JAR88436.1"/>
    <property type="molecule type" value="Transcribed_RNA"/>
</dbReference>
<dbReference type="AlphaFoldDB" id="A0A147BCD1"/>
<dbReference type="PANTHER" id="PTHR31569:SF4">
    <property type="entry name" value="SWIM-TYPE DOMAIN-CONTAINING PROTEIN"/>
    <property type="match status" value="1"/>
</dbReference>
<dbReference type="InterPro" id="IPR011011">
    <property type="entry name" value="Znf_FYVE_PHD"/>
</dbReference>
<dbReference type="InterPro" id="IPR048324">
    <property type="entry name" value="ZSWIM1-3_RNaseH-like"/>
</dbReference>
<feature type="domain" description="SWIM-type" evidence="3">
    <location>
        <begin position="326"/>
        <end position="367"/>
    </location>
</feature>
<reference evidence="4" key="1">
    <citation type="journal article" date="2018" name="PLoS Negl. Trop. Dis.">
        <title>Sialome diversity of ticks revealed by RNAseq of single tick salivary glands.</title>
        <authorList>
            <person name="Perner J."/>
            <person name="Kropackova S."/>
            <person name="Kopacek P."/>
            <person name="Ribeiro J.M."/>
        </authorList>
    </citation>
    <scope>NUCLEOTIDE SEQUENCE</scope>
    <source>
        <strain evidence="4">Siblings of single egg batch collected in Ceske Budejovice</strain>
        <tissue evidence="4">Salivary glands</tissue>
    </source>
</reference>
<accession>A0A147BCD1</accession>
<dbReference type="InterPro" id="IPR052579">
    <property type="entry name" value="Zinc_finger_SWIM"/>
</dbReference>
<proteinExistence type="predicted"/>
<dbReference type="Gene3D" id="3.40.395.10">
    <property type="entry name" value="Adenoviral Proteinase, Chain A"/>
    <property type="match status" value="1"/>
</dbReference>
<protein>
    <submittedName>
        <fullName evidence="4">Putative mudr-1 hm</fullName>
    </submittedName>
</protein>
<evidence type="ECO:0000259" key="3">
    <source>
        <dbReference type="PROSITE" id="PS50966"/>
    </source>
</evidence>
<evidence type="ECO:0000313" key="4">
    <source>
        <dbReference type="EMBL" id="JAR88436.1"/>
    </source>
</evidence>
<dbReference type="Pfam" id="PF21056">
    <property type="entry name" value="ZSWIM1-3_RNaseH-like"/>
    <property type="match status" value="1"/>
</dbReference>
<feature type="non-terminal residue" evidence="4">
    <location>
        <position position="1"/>
    </location>
</feature>
<keyword evidence="1" id="KW-0862">Zinc</keyword>
<dbReference type="SUPFAM" id="SSF54001">
    <property type="entry name" value="Cysteine proteinases"/>
    <property type="match status" value="1"/>
</dbReference>
<keyword evidence="1" id="KW-0863">Zinc-finger</keyword>
<dbReference type="InterPro" id="IPR038765">
    <property type="entry name" value="Papain-like_cys_pep_sf"/>
</dbReference>
<dbReference type="GO" id="GO:0008270">
    <property type="term" value="F:zinc ion binding"/>
    <property type="evidence" value="ECO:0007669"/>
    <property type="project" value="UniProtKB-KW"/>
</dbReference>
<sequence length="824" mass="93027">IKTSQDHGGMLLEQMQTLASQNPNWIIHYEKDEKDKLLFVLFQTSIMRETLEKYPEILFVDGTYKVNIEGYILYSILCEDGCGRGRSVCYAFLQRETSAIVRSVFGKFIDCNPFIISACKVIMIDKDLNELRILKDLMPRSTILLCSWHVLHYLDLQINKLAPLKKAVLRPLIKEIVYAQDELVYNEKVAELQKNSSFEFYKYFIANWDSCKEMWVHAYRRTLFTLGNNTNNRIESHNQKMKAFLRSGMHLVAAVTALLEYVDHDVMSLQFARLREMKLNIDTSCSDLFQVELSNTCTLEARRTMLEQYERFIRSKFVVSITKGMYTVQSEQKEYLVPQSLDGCICSVYSQYGLPCAHIFAARCFAKEKLFDKASIPQRWLKSHFLASEPAQSAIPSPTLTAAVKRSEPPKLDTIQARFNHAHKFLCDIAKPTANVLASCSPSELKEKLSLIESFLHNLTTFPSNQVQPSPQPIVALTVEKNKSVLQLECTSMDTSQEGKPAQRPGVRSVGTDEEDEFVQPSTNIKASQKLSIPLIKSKRGRPRNVKVVKRRAPPHEFTAKKICLSMVDSKFLPLCKSYSLSDIDLGHVACNMKLSDSVVNVAQHLIHKKFPQWGGFQDVLLGKLFKFSRTVGPFIQILHTTNPDHWITISNIEAPSDSLFIYDSIDQPVPPDAIKQACNILKPQCANIKIFVKPVQDQGCTLDCGLFAIANMYSIASGKDPTKLSFRQHILRSHLLKCITGGVIEDFPTTATLVPRVRAKDFFYGVHCLCRQPLLSAGDSGIIQCASCTALFHETCLRCKIIPGIAFVCSQSCSIAITSKKAH</sequence>
<dbReference type="PANTHER" id="PTHR31569">
    <property type="entry name" value="SWIM-TYPE DOMAIN-CONTAINING PROTEIN"/>
    <property type="match status" value="1"/>
</dbReference>
<dbReference type="InterPro" id="IPR007527">
    <property type="entry name" value="Znf_SWIM"/>
</dbReference>
<feature type="region of interest" description="Disordered" evidence="2">
    <location>
        <begin position="494"/>
        <end position="518"/>
    </location>
</feature>